<evidence type="ECO:0000256" key="2">
    <source>
        <dbReference type="ARBA" id="ARBA00011032"/>
    </source>
</evidence>
<dbReference type="PANTHER" id="PTHR30038">
    <property type="entry name" value="ALDEHYDE FERREDOXIN OXIDOREDUCTASE"/>
    <property type="match status" value="1"/>
</dbReference>
<gene>
    <name evidence="10" type="ordered locus">Anamo_0095</name>
</gene>
<dbReference type="Gene3D" id="3.60.9.10">
    <property type="entry name" value="Aldehyde ferredoxin oxidoreductase, N-terminal domain"/>
    <property type="match status" value="1"/>
</dbReference>
<dbReference type="PANTHER" id="PTHR30038:SF0">
    <property type="entry name" value="TUNGSTEN-CONTAINING ALDEHYDE FERREDOXIN OXIDOREDUCTASE"/>
    <property type="match status" value="1"/>
</dbReference>
<dbReference type="KEGG" id="amo:Anamo_0095"/>
<feature type="domain" description="Aldehyde ferredoxin oxidoreductase N-terminal" evidence="9">
    <location>
        <begin position="5"/>
        <end position="208"/>
    </location>
</feature>
<evidence type="ECO:0000256" key="6">
    <source>
        <dbReference type="ARBA" id="ARBA00023004"/>
    </source>
</evidence>
<dbReference type="InterPro" id="IPR036503">
    <property type="entry name" value="Ald_Fedxn_OxRdtase_N_sf"/>
</dbReference>
<dbReference type="Gene3D" id="1.10.599.10">
    <property type="entry name" value="Aldehyde Ferredoxin Oxidoreductase Protein, subunit A, domain 3"/>
    <property type="match status" value="1"/>
</dbReference>
<comment type="similarity">
    <text evidence="2">Belongs to the AOR/FOR family.</text>
</comment>
<dbReference type="Pfam" id="PF01314">
    <property type="entry name" value="AFOR_C"/>
    <property type="match status" value="1"/>
</dbReference>
<accession>I4BU10</accession>
<sequence length="637" mass="69279">MPFGYNGKILHLDLSSGSIDVESLREEFYRTYMGGSGLIGYYLLKMLKPGTDPLSPDNVLVFAPGVMTGAPLGGMCRFAVGAKSPLTNAFGQSEAGGFWGPELKRAGYDAIVIKGKADKPVYIYIDDGDVKICDAGHLWGKKTGEVQDIIRAEHDDPAIRVAQIGPGGENLVRFACITNELKHFNGRNGLGAVMGSKNLKAIAVRGKGQIPVADRKLMSEISKKFGTSVMENPLTRGLYENGTAASVLGNNAAGILPTKNFHYGEFDRADLISAKAMNEKILVAREGCYACPVRCKRAVKSERFSVEPRFGGPEYETLASFGSLCMIDDVEVIAKANQMCNEYTLDTISTGMTIAFAMECFEAGILTKEETDGMELTFGNSEALLAMIEKIAKREGFGDVLAEGSKRASKIIGRGSEKFVLTVKGQELPMHDPRGKYSVGLAYATSEKGADHMVAAHDTMIASKDQYSFSEIAPFGILEPEKPTKFSPLKVRTFAYLTAWWSFFNAAGICDFVPVPRSSMPVNDVINALSAFTGWKTSLFEAVKVGERALALARVFNAREGFGVEDDLLPERLHSPLKNGALKGNFLPKEDFLEALHLYYAMMGWDEGGVPTEEKLLELGLDWLVEGYGKSDHISGQ</sequence>
<protein>
    <submittedName>
        <fullName evidence="10">Aldehyde:ferredoxin oxidoreductase</fullName>
    </submittedName>
</protein>
<keyword evidence="7" id="KW-0411">Iron-sulfur</keyword>
<keyword evidence="3" id="KW-0004">4Fe-4S</keyword>
<dbReference type="InterPro" id="IPR001203">
    <property type="entry name" value="OxRdtase_Ald_Fedxn_C"/>
</dbReference>
<dbReference type="SMART" id="SM00790">
    <property type="entry name" value="AFOR_N"/>
    <property type="match status" value="1"/>
</dbReference>
<dbReference type="PATRIC" id="fig|891968.3.peg.98"/>
<dbReference type="eggNOG" id="COG2414">
    <property type="taxonomic scope" value="Bacteria"/>
</dbReference>
<dbReference type="Pfam" id="PF02730">
    <property type="entry name" value="AFOR_N"/>
    <property type="match status" value="1"/>
</dbReference>
<keyword evidence="4" id="KW-0479">Metal-binding</keyword>
<dbReference type="InterPro" id="IPR013983">
    <property type="entry name" value="Ald_Fedxn_OxRdtase_N"/>
</dbReference>
<dbReference type="Proteomes" id="UP000006061">
    <property type="component" value="Chromosome"/>
</dbReference>
<evidence type="ECO:0000256" key="3">
    <source>
        <dbReference type="ARBA" id="ARBA00022485"/>
    </source>
</evidence>
<organism evidence="10 11">
    <name type="scientific">Acetomicrobium mobile (strain ATCC BAA-54 / DSM 13181 / JCM 12221 / NGA)</name>
    <name type="common">Anaerobaculum mobile</name>
    <dbReference type="NCBI Taxonomy" id="891968"/>
    <lineage>
        <taxon>Bacteria</taxon>
        <taxon>Thermotogati</taxon>
        <taxon>Synergistota</taxon>
        <taxon>Synergistia</taxon>
        <taxon>Synergistales</taxon>
        <taxon>Acetomicrobiaceae</taxon>
        <taxon>Acetomicrobium</taxon>
    </lineage>
</organism>
<evidence type="ECO:0000313" key="10">
    <source>
        <dbReference type="EMBL" id="AFM20767.1"/>
    </source>
</evidence>
<dbReference type="InterPro" id="IPR036021">
    <property type="entry name" value="Tungsten_al_ferr_oxy-like_C"/>
</dbReference>
<dbReference type="AlphaFoldDB" id="I4BU10"/>
<evidence type="ECO:0000256" key="1">
    <source>
        <dbReference type="ARBA" id="ARBA00001966"/>
    </source>
</evidence>
<dbReference type="STRING" id="891968.Anamo_0095"/>
<keyword evidence="11" id="KW-1185">Reference proteome</keyword>
<dbReference type="InterPro" id="IPR013984">
    <property type="entry name" value="Ald_Fedxn_OxRdtase_dom2"/>
</dbReference>
<dbReference type="GO" id="GO:0051539">
    <property type="term" value="F:4 iron, 4 sulfur cluster binding"/>
    <property type="evidence" value="ECO:0007669"/>
    <property type="project" value="UniProtKB-KW"/>
</dbReference>
<evidence type="ECO:0000256" key="7">
    <source>
        <dbReference type="ARBA" id="ARBA00023014"/>
    </source>
</evidence>
<keyword evidence="5" id="KW-0560">Oxidoreductase</keyword>
<dbReference type="GO" id="GO:0009055">
    <property type="term" value="F:electron transfer activity"/>
    <property type="evidence" value="ECO:0007669"/>
    <property type="project" value="InterPro"/>
</dbReference>
<evidence type="ECO:0000259" key="9">
    <source>
        <dbReference type="SMART" id="SM00790"/>
    </source>
</evidence>
<evidence type="ECO:0000256" key="5">
    <source>
        <dbReference type="ARBA" id="ARBA00023002"/>
    </source>
</evidence>
<dbReference type="Gene3D" id="1.10.569.10">
    <property type="entry name" value="Aldehyde Ferredoxin Oxidoreductase Protein, subunit A, domain 2"/>
    <property type="match status" value="1"/>
</dbReference>
<comment type="cofactor">
    <cofactor evidence="8">
        <name>tungstopterin</name>
        <dbReference type="ChEBI" id="CHEBI:30402"/>
    </cofactor>
</comment>
<dbReference type="EMBL" id="CP003198">
    <property type="protein sequence ID" value="AFM20767.1"/>
    <property type="molecule type" value="Genomic_DNA"/>
</dbReference>
<dbReference type="GO" id="GO:0016625">
    <property type="term" value="F:oxidoreductase activity, acting on the aldehyde or oxo group of donors, iron-sulfur protein as acceptor"/>
    <property type="evidence" value="ECO:0007669"/>
    <property type="project" value="InterPro"/>
</dbReference>
<dbReference type="GO" id="GO:0046872">
    <property type="term" value="F:metal ion binding"/>
    <property type="evidence" value="ECO:0007669"/>
    <property type="project" value="UniProtKB-KW"/>
</dbReference>
<keyword evidence="6" id="KW-0408">Iron</keyword>
<comment type="cofactor">
    <cofactor evidence="1">
        <name>[4Fe-4S] cluster</name>
        <dbReference type="ChEBI" id="CHEBI:49883"/>
    </cofactor>
</comment>
<evidence type="ECO:0000313" key="11">
    <source>
        <dbReference type="Proteomes" id="UP000006061"/>
    </source>
</evidence>
<proteinExistence type="inferred from homology"/>
<evidence type="ECO:0000256" key="8">
    <source>
        <dbReference type="ARBA" id="ARBA00049934"/>
    </source>
</evidence>
<dbReference type="InterPro" id="IPR051919">
    <property type="entry name" value="W-dependent_AOR"/>
</dbReference>
<reference evidence="11" key="1">
    <citation type="journal article" date="2013" name="Stand. Genomic Sci.">
        <title>Complete genome sequence of the moderate thermophile Anaerobaculum mobile type strain (NGA(T)).</title>
        <authorList>
            <person name="Mavromatis K."/>
            <person name="Stackebrandt E."/>
            <person name="Held B."/>
            <person name="Lapidus A."/>
            <person name="Nolan M."/>
            <person name="Lucas S."/>
            <person name="Hammon N."/>
            <person name="Deshpande S."/>
            <person name="Cheng J.F."/>
            <person name="Tapia R."/>
            <person name="Goodwin L.A."/>
            <person name="Pitluck S."/>
            <person name="Liolios K."/>
            <person name="Pagani I."/>
            <person name="Ivanova N."/>
            <person name="Mikhailova N."/>
            <person name="Huntemann M."/>
            <person name="Pati A."/>
            <person name="Chen A."/>
            <person name="Palaniappan K."/>
            <person name="Land M."/>
            <person name="Rohde M."/>
            <person name="Spring S."/>
            <person name="Goker M."/>
            <person name="Woyke T."/>
            <person name="Detter J.C."/>
            <person name="Bristow J."/>
            <person name="Eisen J.A."/>
            <person name="Markowitz V."/>
            <person name="Hugenholtz P."/>
            <person name="Klenk H.P."/>
            <person name="Kyrpides N.C."/>
        </authorList>
    </citation>
    <scope>NUCLEOTIDE SEQUENCE</scope>
    <source>
        <strain evidence="11">ATCC BAA-54 / DSM 13181 / NGA</strain>
    </source>
</reference>
<dbReference type="SUPFAM" id="SSF56228">
    <property type="entry name" value="Aldehyde ferredoxin oxidoreductase, N-terminal domain"/>
    <property type="match status" value="1"/>
</dbReference>
<evidence type="ECO:0000256" key="4">
    <source>
        <dbReference type="ARBA" id="ARBA00022723"/>
    </source>
</evidence>
<name>I4BU10_ACEMN</name>
<dbReference type="HOGENOM" id="CLU_020364_1_0_0"/>
<dbReference type="InterPro" id="IPR013985">
    <property type="entry name" value="Ald_Fedxn_OxRdtase_dom3"/>
</dbReference>
<dbReference type="SUPFAM" id="SSF48310">
    <property type="entry name" value="Aldehyde ferredoxin oxidoreductase, C-terminal domains"/>
    <property type="match status" value="1"/>
</dbReference>